<keyword evidence="6" id="KW-1133">Transmembrane helix</keyword>
<organism evidence="12 13">
    <name type="scientific">Chiloscyllium punctatum</name>
    <name type="common">Brownbanded bambooshark</name>
    <name type="synonym">Hemiscyllium punctatum</name>
    <dbReference type="NCBI Taxonomy" id="137246"/>
    <lineage>
        <taxon>Eukaryota</taxon>
        <taxon>Metazoa</taxon>
        <taxon>Chordata</taxon>
        <taxon>Craniata</taxon>
        <taxon>Vertebrata</taxon>
        <taxon>Chondrichthyes</taxon>
        <taxon>Elasmobranchii</taxon>
        <taxon>Galeomorphii</taxon>
        <taxon>Galeoidea</taxon>
        <taxon>Orectolobiformes</taxon>
        <taxon>Hemiscylliidae</taxon>
        <taxon>Chiloscyllium</taxon>
    </lineage>
</organism>
<keyword evidence="3" id="KW-0328">Glycosyltransferase</keyword>
<keyword evidence="5" id="KW-0812">Transmembrane</keyword>
<keyword evidence="8" id="KW-1015">Disulfide bond</keyword>
<dbReference type="InterPro" id="IPR015338">
    <property type="entry name" value="GT64_dom"/>
</dbReference>
<dbReference type="InterPro" id="IPR029044">
    <property type="entry name" value="Nucleotide-diphossugar_trans"/>
</dbReference>
<keyword evidence="10" id="KW-0732">Signal</keyword>
<dbReference type="GO" id="GO:1901135">
    <property type="term" value="P:carbohydrate derivative metabolic process"/>
    <property type="evidence" value="ECO:0007669"/>
    <property type="project" value="UniProtKB-ARBA"/>
</dbReference>
<sequence length="148" mass="16935">MAILIVFIVGAVLTTLLPKVVESGAVLVHREQDDQRTDIQNSFTIIMQSYNRTDLLLKLLNHYQAISNLHKIIVVWNSVGIKAPTDLWDSLGPHPIPVLFKEQTVNRMRNRLEPFPELETKAVLMLDDDILISAYDLDFAYSVWQVCF</sequence>
<feature type="signal peptide" evidence="10">
    <location>
        <begin position="1"/>
        <end position="23"/>
    </location>
</feature>
<comment type="caution">
    <text evidence="12">The sequence shown here is derived from an EMBL/GenBank/DDBJ whole genome shotgun (WGS) entry which is preliminary data.</text>
</comment>
<name>A0A401TBU6_CHIPU</name>
<feature type="domain" description="Glycosyl transferase 64" evidence="11">
    <location>
        <begin position="43"/>
        <end position="145"/>
    </location>
</feature>
<dbReference type="OMA" id="PELETNX"/>
<feature type="chain" id="PRO_5019543806" description="Glycosyl transferase 64 domain-containing protein" evidence="10">
    <location>
        <begin position="24"/>
        <end position="148"/>
    </location>
</feature>
<evidence type="ECO:0000256" key="1">
    <source>
        <dbReference type="ARBA" id="ARBA00004648"/>
    </source>
</evidence>
<evidence type="ECO:0000256" key="3">
    <source>
        <dbReference type="ARBA" id="ARBA00022676"/>
    </source>
</evidence>
<dbReference type="STRING" id="137246.A0A401TBU6"/>
<keyword evidence="9" id="KW-0325">Glycoprotein</keyword>
<dbReference type="PANTHER" id="PTHR47844:SF1">
    <property type="entry name" value="EXOSTOSIN-LIKE 2"/>
    <property type="match status" value="1"/>
</dbReference>
<evidence type="ECO:0000256" key="6">
    <source>
        <dbReference type="ARBA" id="ARBA00022989"/>
    </source>
</evidence>
<evidence type="ECO:0000259" key="11">
    <source>
        <dbReference type="Pfam" id="PF09258"/>
    </source>
</evidence>
<dbReference type="Pfam" id="PF09258">
    <property type="entry name" value="Glyco_transf_64"/>
    <property type="match status" value="1"/>
</dbReference>
<evidence type="ECO:0000256" key="7">
    <source>
        <dbReference type="ARBA" id="ARBA00023136"/>
    </source>
</evidence>
<keyword evidence="4" id="KW-0808">Transferase</keyword>
<dbReference type="GO" id="GO:0005789">
    <property type="term" value="C:endoplasmic reticulum membrane"/>
    <property type="evidence" value="ECO:0007669"/>
    <property type="project" value="UniProtKB-SubCell"/>
</dbReference>
<evidence type="ECO:0000256" key="10">
    <source>
        <dbReference type="SAM" id="SignalP"/>
    </source>
</evidence>
<dbReference type="SUPFAM" id="SSF53448">
    <property type="entry name" value="Nucleotide-diphospho-sugar transferases"/>
    <property type="match status" value="1"/>
</dbReference>
<dbReference type="InterPro" id="IPR052427">
    <property type="entry name" value="Glycosyltrans_GT2/GT47"/>
</dbReference>
<dbReference type="Proteomes" id="UP000287033">
    <property type="component" value="Unassembled WGS sequence"/>
</dbReference>
<dbReference type="EMBL" id="BEZZ01033852">
    <property type="protein sequence ID" value="GCC40074.1"/>
    <property type="molecule type" value="Genomic_DNA"/>
</dbReference>
<evidence type="ECO:0000256" key="9">
    <source>
        <dbReference type="ARBA" id="ARBA00023180"/>
    </source>
</evidence>
<keyword evidence="13" id="KW-1185">Reference proteome</keyword>
<keyword evidence="7" id="KW-0472">Membrane</keyword>
<dbReference type="PANTHER" id="PTHR47844">
    <property type="entry name" value="SYNTHASE CPS1, PUTATIVE (AFU_ORTHOLOGUE AFUA_7G02500)-RELATED"/>
    <property type="match status" value="1"/>
</dbReference>
<evidence type="ECO:0000256" key="2">
    <source>
        <dbReference type="ARBA" id="ARBA00010271"/>
    </source>
</evidence>
<evidence type="ECO:0000256" key="8">
    <source>
        <dbReference type="ARBA" id="ARBA00023157"/>
    </source>
</evidence>
<proteinExistence type="inferred from homology"/>
<evidence type="ECO:0000313" key="12">
    <source>
        <dbReference type="EMBL" id="GCC40074.1"/>
    </source>
</evidence>
<reference evidence="12 13" key="1">
    <citation type="journal article" date="2018" name="Nat. Ecol. Evol.">
        <title>Shark genomes provide insights into elasmobranch evolution and the origin of vertebrates.</title>
        <authorList>
            <person name="Hara Y"/>
            <person name="Yamaguchi K"/>
            <person name="Onimaru K"/>
            <person name="Kadota M"/>
            <person name="Koyanagi M"/>
            <person name="Keeley SD"/>
            <person name="Tatsumi K"/>
            <person name="Tanaka K"/>
            <person name="Motone F"/>
            <person name="Kageyama Y"/>
            <person name="Nozu R"/>
            <person name="Adachi N"/>
            <person name="Nishimura O"/>
            <person name="Nakagawa R"/>
            <person name="Tanegashima C"/>
            <person name="Kiyatake I"/>
            <person name="Matsumoto R"/>
            <person name="Murakumo K"/>
            <person name="Nishida K"/>
            <person name="Terakita A"/>
            <person name="Kuratani S"/>
            <person name="Sato K"/>
            <person name="Hyodo S Kuraku.S."/>
        </authorList>
    </citation>
    <scope>NUCLEOTIDE SEQUENCE [LARGE SCALE GENOMIC DNA]</scope>
</reference>
<protein>
    <recommendedName>
        <fullName evidence="11">Glycosyl transferase 64 domain-containing protein</fullName>
    </recommendedName>
</protein>
<evidence type="ECO:0000256" key="5">
    <source>
        <dbReference type="ARBA" id="ARBA00022692"/>
    </source>
</evidence>
<dbReference type="GO" id="GO:0016757">
    <property type="term" value="F:glycosyltransferase activity"/>
    <property type="evidence" value="ECO:0007669"/>
    <property type="project" value="UniProtKB-KW"/>
</dbReference>
<evidence type="ECO:0000313" key="13">
    <source>
        <dbReference type="Proteomes" id="UP000287033"/>
    </source>
</evidence>
<comment type="similarity">
    <text evidence="2">Belongs to the glycosyltransferase 47 family.</text>
</comment>
<comment type="subcellular location">
    <subcellularLocation>
        <location evidence="1">Endoplasmic reticulum membrane</location>
        <topology evidence="1">Single-pass type II membrane protein</topology>
    </subcellularLocation>
</comment>
<dbReference type="Gene3D" id="3.90.550.10">
    <property type="entry name" value="Spore Coat Polysaccharide Biosynthesis Protein SpsA, Chain A"/>
    <property type="match status" value="1"/>
</dbReference>
<gene>
    <name evidence="12" type="ORF">chiPu_0024157</name>
</gene>
<dbReference type="AlphaFoldDB" id="A0A401TBU6"/>
<evidence type="ECO:0000256" key="4">
    <source>
        <dbReference type="ARBA" id="ARBA00022679"/>
    </source>
</evidence>
<accession>A0A401TBU6</accession>
<dbReference type="OrthoDB" id="2014201at2759"/>